<gene>
    <name evidence="4" type="ORF">DKT68_02365</name>
</gene>
<dbReference type="GO" id="GO:0030973">
    <property type="term" value="F:molybdate ion binding"/>
    <property type="evidence" value="ECO:0007669"/>
    <property type="project" value="TreeGrafter"/>
</dbReference>
<dbReference type="PANTHER" id="PTHR30632">
    <property type="entry name" value="MOLYBDATE-BINDING PERIPLASMIC PROTEIN"/>
    <property type="match status" value="1"/>
</dbReference>
<dbReference type="Pfam" id="PF00092">
    <property type="entry name" value="VWA"/>
    <property type="match status" value="1"/>
</dbReference>
<dbReference type="EMBL" id="QGKR01000094">
    <property type="protein sequence ID" value="PWR12791.1"/>
    <property type="molecule type" value="Genomic_DNA"/>
</dbReference>
<keyword evidence="2" id="KW-0472">Membrane</keyword>
<name>A0A317DD82_9ACTN</name>
<dbReference type="SMART" id="SM00327">
    <property type="entry name" value="VWA"/>
    <property type="match status" value="1"/>
</dbReference>
<keyword evidence="2" id="KW-0812">Transmembrane</keyword>
<dbReference type="InterPro" id="IPR036465">
    <property type="entry name" value="vWFA_dom_sf"/>
</dbReference>
<proteinExistence type="predicted"/>
<evidence type="ECO:0000313" key="4">
    <source>
        <dbReference type="EMBL" id="PWR12791.1"/>
    </source>
</evidence>
<keyword evidence="5" id="KW-1185">Reference proteome</keyword>
<comment type="caution">
    <text evidence="4">The sequence shown here is derived from an EMBL/GenBank/DDBJ whole genome shotgun (WGS) entry which is preliminary data.</text>
</comment>
<feature type="region of interest" description="Disordered" evidence="1">
    <location>
        <begin position="66"/>
        <end position="89"/>
    </location>
</feature>
<dbReference type="SUPFAM" id="SSF53300">
    <property type="entry name" value="vWA-like"/>
    <property type="match status" value="1"/>
</dbReference>
<dbReference type="GO" id="GO:0015689">
    <property type="term" value="P:molybdate ion transport"/>
    <property type="evidence" value="ECO:0007669"/>
    <property type="project" value="TreeGrafter"/>
</dbReference>
<sequence length="650" mass="68502">MRGCRSRPRCSYRRVSEHDRATLGRPGARTQWVGQATAVGRQLVDRGFAGGVKPWQGVHRNRVRWPASGRRRRPRRDGDLRPGGPTVHDEEVTGRVLRTGSAPVRYLSRRSPVVLLSAALVLLLAGWAAVAYVRADRGVPQCAERVRLRVVAAPVIAPALDRIARASVGHQPCVSVVVEARDSGGVAGELANGADVADAWLPESTFWLRRARAAGAFEVPAQGTSVASTPVVLAVTDPAARRLGWPAKPLAWASLVGPKARGVTVGVPDPAADPAGVGALLGVRALAAGEREPAAAVAAVLRRLAGRTFGPDGAGALPAGADLPGRVDAAVTSEQAVLGHNALAERAKLVAAYPEVAVPSLDLPYVVLPAATGPTRDAAAGFLPDLLSAQARDIVTSYGFRTAGGFPPAMPGDGRLRPEERAPAALPGEETVTELLTGWSGVQRSARILTVLDISGSMAARVPGTGGNRLDATVRAAREGAGLLLDNSELGIWVFSTKVDGDRDYQEILPVAPLGRQRARLAERLASVRVKPGGGTGLYDATLAAYRDARRHWTPGRINLVLVMTDGRNEDTESIGRARFLAELADLQDPARPLPIVFIGLGKDVDPDELNAIAKASGGQVFRTEQPSGIRQIFFSALADLSCLPPECRR</sequence>
<protein>
    <recommendedName>
        <fullName evidence="3">VWFA domain-containing protein</fullName>
    </recommendedName>
</protein>
<feature type="compositionally biased region" description="Basic residues" evidence="1">
    <location>
        <begin position="66"/>
        <end position="75"/>
    </location>
</feature>
<reference evidence="4 5" key="1">
    <citation type="submission" date="2018-05" db="EMBL/GenBank/DDBJ databases">
        <title>Micromonospora atacamensis sp. nov., a novel actinobacteria isolated from high altitude Atacama Desert soil.</title>
        <authorList>
            <person name="Carro L."/>
            <person name="Golinska P."/>
            <person name="Klenk H.-P."/>
            <person name="Goodfellow M."/>
        </authorList>
    </citation>
    <scope>NUCLEOTIDE SEQUENCE [LARGE SCALE GENOMIC DNA]</scope>
    <source>
        <strain evidence="4 5">5R2A7</strain>
    </source>
</reference>
<dbReference type="SUPFAM" id="SSF53850">
    <property type="entry name" value="Periplasmic binding protein-like II"/>
    <property type="match status" value="1"/>
</dbReference>
<dbReference type="Proteomes" id="UP000245410">
    <property type="component" value="Unassembled WGS sequence"/>
</dbReference>
<keyword evidence="2" id="KW-1133">Transmembrane helix</keyword>
<dbReference type="InterPro" id="IPR050682">
    <property type="entry name" value="ModA/WtpA"/>
</dbReference>
<evidence type="ECO:0000259" key="3">
    <source>
        <dbReference type="PROSITE" id="PS50234"/>
    </source>
</evidence>
<evidence type="ECO:0000256" key="1">
    <source>
        <dbReference type="SAM" id="MobiDB-lite"/>
    </source>
</evidence>
<feature type="transmembrane region" description="Helical" evidence="2">
    <location>
        <begin position="113"/>
        <end position="133"/>
    </location>
</feature>
<dbReference type="Gene3D" id="3.40.190.10">
    <property type="entry name" value="Periplasmic binding protein-like II"/>
    <property type="match status" value="2"/>
</dbReference>
<dbReference type="InterPro" id="IPR002035">
    <property type="entry name" value="VWF_A"/>
</dbReference>
<evidence type="ECO:0000256" key="2">
    <source>
        <dbReference type="SAM" id="Phobius"/>
    </source>
</evidence>
<accession>A0A317DD82</accession>
<organism evidence="4 5">
    <name type="scientific">Micromonospora acroterricola</name>
    <dbReference type="NCBI Taxonomy" id="2202421"/>
    <lineage>
        <taxon>Bacteria</taxon>
        <taxon>Bacillati</taxon>
        <taxon>Actinomycetota</taxon>
        <taxon>Actinomycetes</taxon>
        <taxon>Micromonosporales</taxon>
        <taxon>Micromonosporaceae</taxon>
        <taxon>Micromonospora</taxon>
    </lineage>
</organism>
<dbReference type="PROSITE" id="PS50234">
    <property type="entry name" value="VWFA"/>
    <property type="match status" value="1"/>
</dbReference>
<dbReference type="Gene3D" id="3.40.50.410">
    <property type="entry name" value="von Willebrand factor, type A domain"/>
    <property type="match status" value="1"/>
</dbReference>
<dbReference type="PANTHER" id="PTHR30632:SF0">
    <property type="entry name" value="SULFATE-BINDING PROTEIN"/>
    <property type="match status" value="1"/>
</dbReference>
<dbReference type="AlphaFoldDB" id="A0A317DD82"/>
<evidence type="ECO:0000313" key="5">
    <source>
        <dbReference type="Proteomes" id="UP000245410"/>
    </source>
</evidence>
<feature type="domain" description="VWFA" evidence="3">
    <location>
        <begin position="447"/>
        <end position="638"/>
    </location>
</feature>
<dbReference type="Pfam" id="PF13531">
    <property type="entry name" value="SBP_bac_11"/>
    <property type="match status" value="1"/>
</dbReference>